<dbReference type="Pfam" id="PF12833">
    <property type="entry name" value="HTH_18"/>
    <property type="match status" value="1"/>
</dbReference>
<dbReference type="Gene3D" id="1.10.10.60">
    <property type="entry name" value="Homeodomain-like"/>
    <property type="match status" value="1"/>
</dbReference>
<reference evidence="5 8" key="2">
    <citation type="submission" date="2024-06" db="EMBL/GenBank/DDBJ databases">
        <title>Soil Sphingobacterium thalpophilum.</title>
        <authorList>
            <person name="Yang J."/>
            <person name="Li J."/>
        </authorList>
    </citation>
    <scope>NUCLEOTIDE SEQUENCE [LARGE SCALE GENOMIC DNA]</scope>
    <source>
        <strain evidence="5 8">22g91tb</strain>
    </source>
</reference>
<dbReference type="AlphaFoldDB" id="A0A4U9W1Y7"/>
<evidence type="ECO:0000313" key="8">
    <source>
        <dbReference type="Proteomes" id="UP001566204"/>
    </source>
</evidence>
<dbReference type="EMBL" id="JBEOQB010000008">
    <property type="protein sequence ID" value="MEZ0454632.1"/>
    <property type="molecule type" value="Genomic_DNA"/>
</dbReference>
<evidence type="ECO:0000256" key="2">
    <source>
        <dbReference type="ARBA" id="ARBA00023125"/>
    </source>
</evidence>
<dbReference type="Proteomes" id="UP000308196">
    <property type="component" value="Chromosome"/>
</dbReference>
<keyword evidence="1" id="KW-0805">Transcription regulation</keyword>
<dbReference type="SUPFAM" id="SSF46689">
    <property type="entry name" value="Homeodomain-like"/>
    <property type="match status" value="1"/>
</dbReference>
<evidence type="ECO:0000313" key="7">
    <source>
        <dbReference type="Proteomes" id="UP000308196"/>
    </source>
</evidence>
<keyword evidence="2 6" id="KW-0238">DNA-binding</keyword>
<dbReference type="KEGG" id="stha:NCTC11429_04570"/>
<accession>A0A4U9W1Y7</accession>
<dbReference type="STRING" id="1123265.GCA_000686625_03498"/>
<dbReference type="GO" id="GO:0003700">
    <property type="term" value="F:DNA-binding transcription factor activity"/>
    <property type="evidence" value="ECO:0007669"/>
    <property type="project" value="InterPro"/>
</dbReference>
<evidence type="ECO:0000256" key="3">
    <source>
        <dbReference type="ARBA" id="ARBA00023163"/>
    </source>
</evidence>
<sequence>MRTTTLLIKGMVCDRCTYVLEGEMVAMGFEVLEIRLGQVVINDIENVQKKMDKLKNMLQSNGFGLIYDKRQRMVNRIKELVEEGINLQVESGTPTKFTKLISDTFHKNYDSLSALFSSVEKITLEKYIIHRKIEKVKELLIYTDMSLTQIAYAMGYSSQAYLSNQLKKYTGLTSSHFKLLKQQLLPSVRAVI</sequence>
<dbReference type="PANTHER" id="PTHR43280:SF28">
    <property type="entry name" value="HTH-TYPE TRANSCRIPTIONAL ACTIVATOR RHAS"/>
    <property type="match status" value="1"/>
</dbReference>
<evidence type="ECO:0000313" key="6">
    <source>
        <dbReference type="EMBL" id="VTR52371.1"/>
    </source>
</evidence>
<protein>
    <submittedName>
        <fullName evidence="5">AraC family transcriptional regulator</fullName>
    </submittedName>
    <submittedName>
        <fullName evidence="6">DNA-binding transcriptional regulator MelR</fullName>
    </submittedName>
</protein>
<evidence type="ECO:0000256" key="1">
    <source>
        <dbReference type="ARBA" id="ARBA00023015"/>
    </source>
</evidence>
<reference evidence="6 7" key="1">
    <citation type="submission" date="2019-05" db="EMBL/GenBank/DDBJ databases">
        <authorList>
            <consortium name="Pathogen Informatics"/>
        </authorList>
    </citation>
    <scope>NUCLEOTIDE SEQUENCE [LARGE SCALE GENOMIC DNA]</scope>
    <source>
        <strain evidence="6 7">NCTC11429</strain>
    </source>
</reference>
<gene>
    <name evidence="5" type="ORF">ABTW24_23790</name>
    <name evidence="6" type="ORF">NCTC11429_04570</name>
</gene>
<evidence type="ECO:0000259" key="4">
    <source>
        <dbReference type="PROSITE" id="PS01124"/>
    </source>
</evidence>
<dbReference type="PROSITE" id="PS01124">
    <property type="entry name" value="HTH_ARAC_FAMILY_2"/>
    <property type="match status" value="1"/>
</dbReference>
<organism evidence="6 7">
    <name type="scientific">Sphingobacterium thalpophilum</name>
    <dbReference type="NCBI Taxonomy" id="259"/>
    <lineage>
        <taxon>Bacteria</taxon>
        <taxon>Pseudomonadati</taxon>
        <taxon>Bacteroidota</taxon>
        <taxon>Sphingobacteriia</taxon>
        <taxon>Sphingobacteriales</taxon>
        <taxon>Sphingobacteriaceae</taxon>
        <taxon>Sphingobacterium</taxon>
    </lineage>
</organism>
<dbReference type="GeneID" id="78465148"/>
<dbReference type="PANTHER" id="PTHR43280">
    <property type="entry name" value="ARAC-FAMILY TRANSCRIPTIONAL REGULATOR"/>
    <property type="match status" value="1"/>
</dbReference>
<evidence type="ECO:0000313" key="5">
    <source>
        <dbReference type="EMBL" id="MEZ0454632.1"/>
    </source>
</evidence>
<feature type="domain" description="HTH araC/xylS-type" evidence="4">
    <location>
        <begin position="75"/>
        <end position="180"/>
    </location>
</feature>
<dbReference type="InterPro" id="IPR018060">
    <property type="entry name" value="HTH_AraC"/>
</dbReference>
<name>A0A4U9W1Y7_9SPHI</name>
<dbReference type="GO" id="GO:0043565">
    <property type="term" value="F:sequence-specific DNA binding"/>
    <property type="evidence" value="ECO:0007669"/>
    <property type="project" value="InterPro"/>
</dbReference>
<dbReference type="SMART" id="SM00342">
    <property type="entry name" value="HTH_ARAC"/>
    <property type="match status" value="1"/>
</dbReference>
<keyword evidence="3" id="KW-0804">Transcription</keyword>
<keyword evidence="8" id="KW-1185">Reference proteome</keyword>
<dbReference type="InterPro" id="IPR009057">
    <property type="entry name" value="Homeodomain-like_sf"/>
</dbReference>
<dbReference type="RefSeq" id="WP_028070246.1">
    <property type="nucleotide sequence ID" value="NZ_CP141191.1"/>
</dbReference>
<dbReference type="EMBL" id="LR590484">
    <property type="protein sequence ID" value="VTR52371.1"/>
    <property type="molecule type" value="Genomic_DNA"/>
</dbReference>
<dbReference type="Proteomes" id="UP001566204">
    <property type="component" value="Unassembled WGS sequence"/>
</dbReference>
<proteinExistence type="predicted"/>